<protein>
    <submittedName>
        <fullName evidence="1">Uncharacterized protein</fullName>
    </submittedName>
</protein>
<organism evidence="1 2">
    <name type="scientific">Coccidioides immitis (strain RS)</name>
    <name type="common">Valley fever fungus</name>
    <dbReference type="NCBI Taxonomy" id="246410"/>
    <lineage>
        <taxon>Eukaryota</taxon>
        <taxon>Fungi</taxon>
        <taxon>Dikarya</taxon>
        <taxon>Ascomycota</taxon>
        <taxon>Pezizomycotina</taxon>
        <taxon>Eurotiomycetes</taxon>
        <taxon>Eurotiomycetidae</taxon>
        <taxon>Onygenales</taxon>
        <taxon>Onygenaceae</taxon>
        <taxon>Coccidioides</taxon>
    </lineage>
</organism>
<dbReference type="InParanoid" id="A0A0D8JRM0"/>
<dbReference type="GeneID" id="24164236"/>
<dbReference type="RefSeq" id="XP_004445570.1">
    <property type="nucleotide sequence ID" value="XM_004445513.1"/>
</dbReference>
<dbReference type="KEGG" id="cim:CIMG_12609"/>
<gene>
    <name evidence="1" type="ORF">CIMG_12609</name>
</gene>
<dbReference type="SUPFAM" id="SSF56672">
    <property type="entry name" value="DNA/RNA polymerases"/>
    <property type="match status" value="1"/>
</dbReference>
<dbReference type="Gene3D" id="3.10.10.10">
    <property type="entry name" value="HIV Type 1 Reverse Transcriptase, subunit A, domain 1"/>
    <property type="match status" value="1"/>
</dbReference>
<dbReference type="EMBL" id="GG704911">
    <property type="protein sequence ID" value="KJF59937.1"/>
    <property type="molecule type" value="Genomic_DNA"/>
</dbReference>
<dbReference type="VEuPathDB" id="FungiDB:CIMG_12609"/>
<dbReference type="InterPro" id="IPR043502">
    <property type="entry name" value="DNA/RNA_pol_sf"/>
</dbReference>
<dbReference type="OrthoDB" id="5599418at2759"/>
<dbReference type="OMA" id="HELWNHE"/>
<dbReference type="Proteomes" id="UP000001261">
    <property type="component" value="Unassembled WGS sequence"/>
</dbReference>
<reference evidence="2" key="2">
    <citation type="journal article" date="2010" name="Genome Res.">
        <title>Population genomic sequencing of Coccidioides fungi reveals recent hybridization and transposon control.</title>
        <authorList>
            <person name="Neafsey D.E."/>
            <person name="Barker B.M."/>
            <person name="Sharpton T.J."/>
            <person name="Stajich J.E."/>
            <person name="Park D.J."/>
            <person name="Whiston E."/>
            <person name="Hung C.-Y."/>
            <person name="McMahan C."/>
            <person name="White J."/>
            <person name="Sykes S."/>
            <person name="Heiman D."/>
            <person name="Young S."/>
            <person name="Zeng Q."/>
            <person name="Abouelleil A."/>
            <person name="Aftuck L."/>
            <person name="Bessette D."/>
            <person name="Brown A."/>
            <person name="FitzGerald M."/>
            <person name="Lui A."/>
            <person name="Macdonald J.P."/>
            <person name="Priest M."/>
            <person name="Orbach M.J."/>
            <person name="Galgiani J.N."/>
            <person name="Kirkland T.N."/>
            <person name="Cole G.T."/>
            <person name="Birren B.W."/>
            <person name="Henn M.R."/>
            <person name="Taylor J.W."/>
            <person name="Rounsley S.D."/>
        </authorList>
    </citation>
    <scope>GENOME REANNOTATION</scope>
    <source>
        <strain evidence="2">RS</strain>
    </source>
</reference>
<evidence type="ECO:0000313" key="2">
    <source>
        <dbReference type="Proteomes" id="UP000001261"/>
    </source>
</evidence>
<evidence type="ECO:0000313" key="1">
    <source>
        <dbReference type="EMBL" id="KJF59937.1"/>
    </source>
</evidence>
<name>A0A0D8JRM0_COCIM</name>
<dbReference type="AlphaFoldDB" id="A0A0D8JRM0"/>
<accession>A0A0D8JRM0</accession>
<reference evidence="2" key="1">
    <citation type="journal article" date="2009" name="Genome Res.">
        <title>Comparative genomic analyses of the human fungal pathogens Coccidioides and their relatives.</title>
        <authorList>
            <person name="Sharpton T.J."/>
            <person name="Stajich J.E."/>
            <person name="Rounsley S.D."/>
            <person name="Gardner M.J."/>
            <person name="Wortman J.R."/>
            <person name="Jordar V.S."/>
            <person name="Maiti R."/>
            <person name="Kodira C.D."/>
            <person name="Neafsey D.E."/>
            <person name="Zeng Q."/>
            <person name="Hung C.-Y."/>
            <person name="McMahan C."/>
            <person name="Muszewska A."/>
            <person name="Grynberg M."/>
            <person name="Mandel M.A."/>
            <person name="Kellner E.M."/>
            <person name="Barker B.M."/>
            <person name="Galgiani J.N."/>
            <person name="Orbach M.J."/>
            <person name="Kirkland T.N."/>
            <person name="Cole G.T."/>
            <person name="Henn M.R."/>
            <person name="Birren B.W."/>
            <person name="Taylor J.W."/>
        </authorList>
    </citation>
    <scope>NUCLEOTIDE SEQUENCE [LARGE SCALE GENOMIC DNA]</scope>
    <source>
        <strain evidence="2">RS</strain>
    </source>
</reference>
<proteinExistence type="predicted"/>
<keyword evidence="2" id="KW-1185">Reference proteome</keyword>
<sequence>MKNPNDLMQLLLKHELWNHEIKLQEGKQLMKQLIYRLNEKESAEVKKYIKDNLQKDYIRELILLAEYSILFAPKKDRTP</sequence>